<proteinExistence type="predicted"/>
<feature type="coiled-coil region" evidence="1">
    <location>
        <begin position="531"/>
        <end position="561"/>
    </location>
</feature>
<feature type="compositionally biased region" description="Acidic residues" evidence="2">
    <location>
        <begin position="340"/>
        <end position="351"/>
    </location>
</feature>
<feature type="region of interest" description="Disordered" evidence="2">
    <location>
        <begin position="1146"/>
        <end position="1183"/>
    </location>
</feature>
<feature type="region of interest" description="Disordered" evidence="2">
    <location>
        <begin position="1319"/>
        <end position="1342"/>
    </location>
</feature>
<sequence length="1511" mass="170730">MASEDVIELGSSEDEAEPPAPKKIKPLPNAMVHIPNKLRGITIKPMVTNLPHKHKVFMGKSLSVTKLPQSTTVNLIQNTNRHNGIPLHKYVSKPIYRKLMTDKPVPNQDKLNINPFNIANRGSALLNRTPSSKFIKRQLKVQDPKVLNNLPSSITVKRTQGGGKVVPVASAQTVNKVTVKKNLTLVPSKTLQKDHGSSIGDVLTVELDDDEGSQSSTATGSPQWYLRPEEQLDENSLEQKNNKEPEASNMIEILIEDSPVKPCLPKDSREVSNELFITIEDSPIKPFNDASPACDSDNEQDKTKVPLSKKKLNYPDNKALNENEMEADNDSTVNKSEVNNDTEEDKVENDSENVVQQTKQLDENNKLENTNSPTVNPIMVKKDNSLESDLCSNDKSIEVPSKNVKSVCSNENSEFHPIYQKFIDLCFELENSDDMNKIVEKKIKTYYRQVSKEYVESEEFIDMVSTKITLMKAGPQKMFLYIKDIVDELNLQRKMAKSQPLLENKKESVKELNKDLFEEDKPHDRKRRRQIHKLEKTIKKLHRAIQKLEEQEVDFDDEEDSVYLLTERYKERLVRVYAKFCQISNTKMPSEPRIQIECRPGQPSGPARKLEKWINKKVPIGTPLPFPDFHDVLKCVREANEEDQLGWNEADIMEEARDLFTRCGKKLQRRRQENEWRLAASRITQDVDPAEQNEMLKKKLDENKMVAAKKETELFNKYADKQNLLKLEAVEIGDKEADESPVESEEDEINDDSNSLEDRQKRKDRLRRLLNEKSKRVTDEKVSDSKKESEKLSLLSESETDNVKALHSKEGCEPDNCRESEINDNIEKCYKNLNTRESEVDKDNKNLTEVTSEGVKRNKIQQNESATDTVVEDITDNNNKNENTAHEVNDMKTTGESDSITPTDMIKPEPKVYDTERVTLISDDSDVDELNLLQKLHSGNEISSSDSSEYDSPIAISDTLESNSDSEDNETHDVISIENSSYSESETAKEDIMLSVNDIAEKCSKVGEDVVIYNLEDESQNADSVDSVVEADKEYSEKSNKDNDEMEDVLLASSEDEDITHKDIDLSKGGSGYINLKDDAISIESNTDEVPDEKRNEMLNDDLNDGKSDCNVHIHYQEDVSELKNIEKHGDESEEMDIIETTLNEDQLQEPSAPLPSANSDINLKDDAISIESNTDEVSNEKRNEILNDDVSDDKFDCNLHIHSQEDISQSKKIEKHGDGAEAMDITETTLNDDELQEPSSPQPSANSDINLRDDAISIESNTDEVPDEKRNEMLNDDINDGKSDCNVHIHSQEDVSELKKIEKHGDGSEAMDIIGTSLNKDQLQEPSAPQPSANSDINLKDDAISIESNTDEVLDEKRNEMLNDDINDDKSDCNVHIYSQEDVFELNEIEKHGDGSEAMDIIETTLNDDQLQGLSAPQPSANSGEIGEETRIVCNSQDEMVTCVDNAPLDCLKDARSKTVESTENDVNMSNISNIVEHHSKSTELTCEKNANDVEMLLQKMFDSDKNAKT</sequence>
<keyword evidence="5" id="KW-1185">Reference proteome</keyword>
<feature type="compositionally biased region" description="Polar residues" evidence="2">
    <location>
        <begin position="213"/>
        <end position="222"/>
    </location>
</feature>
<evidence type="ECO:0000313" key="4">
    <source>
        <dbReference type="EMBL" id="CAG5042082.1"/>
    </source>
</evidence>
<comment type="caution">
    <text evidence="4">The sequence shown here is derived from an EMBL/GenBank/DDBJ whole genome shotgun (WGS) entry which is preliminary data.</text>
</comment>
<dbReference type="Proteomes" id="UP000691718">
    <property type="component" value="Unassembled WGS sequence"/>
</dbReference>
<feature type="compositionally biased region" description="Basic and acidic residues" evidence="2">
    <location>
        <begin position="883"/>
        <end position="895"/>
    </location>
</feature>
<evidence type="ECO:0000259" key="3">
    <source>
        <dbReference type="Pfam" id="PF20920"/>
    </source>
</evidence>
<evidence type="ECO:0000256" key="2">
    <source>
        <dbReference type="SAM" id="MobiDB-lite"/>
    </source>
</evidence>
<feature type="region of interest" description="Disordered" evidence="2">
    <location>
        <begin position="735"/>
        <end position="819"/>
    </location>
</feature>
<feature type="region of interest" description="Disordered" evidence="2">
    <location>
        <begin position="1"/>
        <end position="27"/>
    </location>
</feature>
<feature type="compositionally biased region" description="Polar residues" evidence="2">
    <location>
        <begin position="330"/>
        <end position="339"/>
    </location>
</feature>
<gene>
    <name evidence="4" type="ORF">PAPOLLO_LOCUS22344</name>
</gene>
<accession>A0A8S3XY55</accession>
<dbReference type="Pfam" id="PF20920">
    <property type="entry name" value="DAXX_hist_bd"/>
    <property type="match status" value="1"/>
</dbReference>
<dbReference type="PANTHER" id="PTHR12766">
    <property type="entry name" value="DEATH DOMAIN-ASSOCIATED PROTEIN 6 DAXX"/>
    <property type="match status" value="1"/>
</dbReference>
<feature type="domain" description="Daxx histone-binding" evidence="3">
    <location>
        <begin position="639"/>
        <end position="719"/>
    </location>
</feature>
<feature type="region of interest" description="Disordered" evidence="2">
    <location>
        <begin position="1084"/>
        <end position="1105"/>
    </location>
</feature>
<feature type="compositionally biased region" description="Basic and acidic residues" evidence="2">
    <location>
        <begin position="1030"/>
        <end position="1043"/>
    </location>
</feature>
<dbReference type="PANTHER" id="PTHR12766:SF7">
    <property type="entry name" value="DEATH DOMAIN-ASSOCIATED PROTEIN 6"/>
    <property type="match status" value="1"/>
</dbReference>
<feature type="region of interest" description="Disordered" evidence="2">
    <location>
        <begin position="937"/>
        <end position="987"/>
    </location>
</feature>
<evidence type="ECO:0000313" key="5">
    <source>
        <dbReference type="Proteomes" id="UP000691718"/>
    </source>
</evidence>
<feature type="region of interest" description="Disordered" evidence="2">
    <location>
        <begin position="839"/>
        <end position="911"/>
    </location>
</feature>
<reference evidence="4" key="1">
    <citation type="submission" date="2021-04" db="EMBL/GenBank/DDBJ databases">
        <authorList>
            <person name="Tunstrom K."/>
        </authorList>
    </citation>
    <scope>NUCLEOTIDE SEQUENCE</scope>
</reference>
<feature type="region of interest" description="Disordered" evidence="2">
    <location>
        <begin position="283"/>
        <end position="375"/>
    </location>
</feature>
<dbReference type="GO" id="GO:0016605">
    <property type="term" value="C:PML body"/>
    <property type="evidence" value="ECO:0007669"/>
    <property type="project" value="TreeGrafter"/>
</dbReference>
<dbReference type="GO" id="GO:0050681">
    <property type="term" value="F:nuclear androgen receptor binding"/>
    <property type="evidence" value="ECO:0007669"/>
    <property type="project" value="TreeGrafter"/>
</dbReference>
<feature type="compositionally biased region" description="Basic and acidic residues" evidence="2">
    <location>
        <begin position="801"/>
        <end position="819"/>
    </location>
</feature>
<feature type="region of interest" description="Disordered" evidence="2">
    <location>
        <begin position="207"/>
        <end position="226"/>
    </location>
</feature>
<feature type="region of interest" description="Disordered" evidence="2">
    <location>
        <begin position="1232"/>
        <end position="1285"/>
    </location>
</feature>
<feature type="compositionally biased region" description="Low complexity" evidence="2">
    <location>
        <begin position="943"/>
        <end position="952"/>
    </location>
</feature>
<feature type="compositionally biased region" description="Low complexity" evidence="2">
    <location>
        <begin position="976"/>
        <end position="985"/>
    </location>
</feature>
<protein>
    <submittedName>
        <fullName evidence="4">(apollo) hypothetical protein</fullName>
    </submittedName>
</protein>
<dbReference type="InterPro" id="IPR046378">
    <property type="entry name" value="DAXX_histone-bd"/>
</dbReference>
<dbReference type="EMBL" id="CAJQZP010001367">
    <property type="protein sequence ID" value="CAG5042082.1"/>
    <property type="molecule type" value="Genomic_DNA"/>
</dbReference>
<feature type="compositionally biased region" description="Polar residues" evidence="2">
    <location>
        <begin position="1238"/>
        <end position="1250"/>
    </location>
</feature>
<dbReference type="OrthoDB" id="7492809at2759"/>
<dbReference type="GO" id="GO:0003713">
    <property type="term" value="F:transcription coactivator activity"/>
    <property type="evidence" value="ECO:0007669"/>
    <property type="project" value="TreeGrafter"/>
</dbReference>
<feature type="region of interest" description="Disordered" evidence="2">
    <location>
        <begin position="1016"/>
        <end position="1046"/>
    </location>
</feature>
<feature type="compositionally biased region" description="Acidic residues" evidence="2">
    <location>
        <begin position="1"/>
        <end position="17"/>
    </location>
</feature>
<feature type="compositionally biased region" description="Basic and acidic residues" evidence="2">
    <location>
        <begin position="1268"/>
        <end position="1285"/>
    </location>
</feature>
<evidence type="ECO:0000256" key="1">
    <source>
        <dbReference type="SAM" id="Coils"/>
    </source>
</evidence>
<name>A0A8S3XY55_PARAO</name>
<feature type="compositionally biased region" description="Basic and acidic residues" evidence="2">
    <location>
        <begin position="1092"/>
        <end position="1105"/>
    </location>
</feature>
<keyword evidence="1" id="KW-0175">Coiled coil</keyword>
<feature type="compositionally biased region" description="Basic and acidic residues" evidence="2">
    <location>
        <begin position="756"/>
        <end position="791"/>
    </location>
</feature>
<feature type="compositionally biased region" description="Acidic residues" evidence="2">
    <location>
        <begin position="736"/>
        <end position="755"/>
    </location>
</feature>
<dbReference type="CDD" id="cd13150">
    <property type="entry name" value="DAXX_histone_binding"/>
    <property type="match status" value="1"/>
</dbReference>
<organism evidence="4 5">
    <name type="scientific">Parnassius apollo</name>
    <name type="common">Apollo butterfly</name>
    <name type="synonym">Papilio apollo</name>
    <dbReference type="NCBI Taxonomy" id="110799"/>
    <lineage>
        <taxon>Eukaryota</taxon>
        <taxon>Metazoa</taxon>
        <taxon>Ecdysozoa</taxon>
        <taxon>Arthropoda</taxon>
        <taxon>Hexapoda</taxon>
        <taxon>Insecta</taxon>
        <taxon>Pterygota</taxon>
        <taxon>Neoptera</taxon>
        <taxon>Endopterygota</taxon>
        <taxon>Lepidoptera</taxon>
        <taxon>Glossata</taxon>
        <taxon>Ditrysia</taxon>
        <taxon>Papilionoidea</taxon>
        <taxon>Papilionidae</taxon>
        <taxon>Parnassiinae</taxon>
        <taxon>Parnassini</taxon>
        <taxon>Parnassius</taxon>
        <taxon>Parnassius</taxon>
    </lineage>
</organism>
<feature type="compositionally biased region" description="Polar residues" evidence="2">
    <location>
        <begin position="1319"/>
        <end position="1338"/>
    </location>
</feature>
<dbReference type="GO" id="GO:0003714">
    <property type="term" value="F:transcription corepressor activity"/>
    <property type="evidence" value="ECO:0007669"/>
    <property type="project" value="TreeGrafter"/>
</dbReference>